<keyword evidence="2" id="KW-0812">Transmembrane</keyword>
<dbReference type="EMBL" id="CP109495">
    <property type="protein sequence ID" value="WUX52256.1"/>
    <property type="molecule type" value="Genomic_DNA"/>
</dbReference>
<accession>A0ABZ2A0W4</accession>
<evidence type="ECO:0000313" key="4">
    <source>
        <dbReference type="Proteomes" id="UP001432209"/>
    </source>
</evidence>
<feature type="region of interest" description="Disordered" evidence="1">
    <location>
        <begin position="192"/>
        <end position="284"/>
    </location>
</feature>
<evidence type="ECO:0000256" key="2">
    <source>
        <dbReference type="SAM" id="Phobius"/>
    </source>
</evidence>
<feature type="transmembrane region" description="Helical" evidence="2">
    <location>
        <begin position="170"/>
        <end position="189"/>
    </location>
</feature>
<dbReference type="Pfam" id="PF13560">
    <property type="entry name" value="HTH_31"/>
    <property type="match status" value="1"/>
</dbReference>
<evidence type="ECO:0000256" key="1">
    <source>
        <dbReference type="SAM" id="MobiDB-lite"/>
    </source>
</evidence>
<name>A0ABZ2A0W4_STRNV</name>
<feature type="compositionally biased region" description="Low complexity" evidence="1">
    <location>
        <begin position="151"/>
        <end position="160"/>
    </location>
</feature>
<feature type="compositionally biased region" description="Low complexity" evidence="1">
    <location>
        <begin position="213"/>
        <end position="246"/>
    </location>
</feature>
<feature type="compositionally biased region" description="Acidic residues" evidence="1">
    <location>
        <begin position="137"/>
        <end position="146"/>
    </location>
</feature>
<feature type="compositionally biased region" description="Basic and acidic residues" evidence="1">
    <location>
        <begin position="104"/>
        <end position="115"/>
    </location>
</feature>
<sequence length="481" mass="50028">MGRSEKVPAETAEFAKRLRALKERTDRSYGSLATQLHLGASTLHRYCHGHALPVEYAPVERLARVVGATAAERVELHRLWLRAHSARTEEGEEPDGGGGAVADPEPKPEPVREAEPEPEPEAAQTQAFAPVPNSGPPDDESDDDPDPPPLAATAPPMSRPRASRLRRRQIVGAALAVVTVLGGTVVIAADLGNSDSRTDNSTPRLTDLGPDGPLDSLSPSARSSAPSAKASPSKSGGGATSSASGSPGSGKTGAGAGGSGDEAGRPGEDESEADAGSAKALEWSADGHKWQSACDHTYLIDRAPAAVPPPPNSQDARQWATALGAVHGKSSLTQATMRAAAGAGPVVVQELFARVVGRRAPLDWNAYEMSSGCGGSITPAVFAVDLDAARPIVRPIDGGDEHGPLPAPKLPYQVTSSEPLVVKIEASTMGCDCDWYLEVRWSAGDRTSVTRIDDGGRPFRTSAAGGGVYGYNYESQKWMGP</sequence>
<feature type="compositionally biased region" description="Polar residues" evidence="1">
    <location>
        <begin position="193"/>
        <end position="204"/>
    </location>
</feature>
<organism evidence="3 4">
    <name type="scientific">Streptomyces niveus</name>
    <name type="common">Streptomyces spheroides</name>
    <dbReference type="NCBI Taxonomy" id="193462"/>
    <lineage>
        <taxon>Bacteria</taxon>
        <taxon>Bacillati</taxon>
        <taxon>Actinomycetota</taxon>
        <taxon>Actinomycetes</taxon>
        <taxon>Kitasatosporales</taxon>
        <taxon>Streptomycetaceae</taxon>
        <taxon>Streptomyces</taxon>
    </lineage>
</organism>
<proteinExistence type="predicted"/>
<feature type="region of interest" description="Disordered" evidence="1">
    <location>
        <begin position="85"/>
        <end position="164"/>
    </location>
</feature>
<keyword evidence="2" id="KW-1133">Transmembrane helix</keyword>
<evidence type="ECO:0000313" key="3">
    <source>
        <dbReference type="EMBL" id="WUX52256.1"/>
    </source>
</evidence>
<feature type="compositionally biased region" description="Gly residues" evidence="1">
    <location>
        <begin position="247"/>
        <end position="261"/>
    </location>
</feature>
<gene>
    <name evidence="3" type="ORF">OG442_12375</name>
</gene>
<keyword evidence="4" id="KW-1185">Reference proteome</keyword>
<keyword evidence="2" id="KW-0472">Membrane</keyword>
<dbReference type="Proteomes" id="UP001432209">
    <property type="component" value="Chromosome"/>
</dbReference>
<dbReference type="RefSeq" id="WP_329075919.1">
    <property type="nucleotide sequence ID" value="NZ_CP109495.1"/>
</dbReference>
<protein>
    <submittedName>
        <fullName evidence="3">Helix-turn-helix domain-containing protein</fullName>
    </submittedName>
</protein>
<reference evidence="3" key="1">
    <citation type="submission" date="2022-10" db="EMBL/GenBank/DDBJ databases">
        <title>The complete genomes of actinobacterial strains from the NBC collection.</title>
        <authorList>
            <person name="Joergensen T.S."/>
            <person name="Alvarez Arevalo M."/>
            <person name="Sterndorff E.B."/>
            <person name="Faurdal D."/>
            <person name="Vuksanovic O."/>
            <person name="Mourched A.-S."/>
            <person name="Charusanti P."/>
            <person name="Shaw S."/>
            <person name="Blin K."/>
            <person name="Weber T."/>
        </authorList>
    </citation>
    <scope>NUCLEOTIDE SEQUENCE</scope>
    <source>
        <strain evidence="3">NBC_01432</strain>
    </source>
</reference>